<dbReference type="AlphaFoldDB" id="A0A1H7QNR8"/>
<dbReference type="STRING" id="1038014.SAMN04487910_2632"/>
<gene>
    <name evidence="1" type="ORF">SAMN04487910_2632</name>
</gene>
<dbReference type="EMBL" id="FOAB01000004">
    <property type="protein sequence ID" value="SEL49573.1"/>
    <property type="molecule type" value="Genomic_DNA"/>
</dbReference>
<evidence type="ECO:0000313" key="2">
    <source>
        <dbReference type="Proteomes" id="UP000198521"/>
    </source>
</evidence>
<evidence type="ECO:0000313" key="1">
    <source>
        <dbReference type="EMBL" id="SEL49573.1"/>
    </source>
</evidence>
<sequence>MVGVFWSMPKLIRPVIYDTVLIKSINIVDVKSGQVLGNRNVLIKDNM</sequence>
<reference evidence="1 2" key="1">
    <citation type="submission" date="2016-10" db="EMBL/GenBank/DDBJ databases">
        <authorList>
            <person name="de Groot N.N."/>
        </authorList>
    </citation>
    <scope>NUCLEOTIDE SEQUENCE [LARGE SCALE GENOMIC DNA]</scope>
    <source>
        <strain evidence="1 2">DSM 25232</strain>
    </source>
</reference>
<dbReference type="Proteomes" id="UP000198521">
    <property type="component" value="Unassembled WGS sequence"/>
</dbReference>
<protein>
    <submittedName>
        <fullName evidence="1">Uncharacterized protein</fullName>
    </submittedName>
</protein>
<accession>A0A1H7QNR8</accession>
<name>A0A1H7QNR8_AQUAM</name>
<proteinExistence type="predicted"/>
<keyword evidence="2" id="KW-1185">Reference proteome</keyword>
<organism evidence="1 2">
    <name type="scientific">Aquimarina amphilecti</name>
    <dbReference type="NCBI Taxonomy" id="1038014"/>
    <lineage>
        <taxon>Bacteria</taxon>
        <taxon>Pseudomonadati</taxon>
        <taxon>Bacteroidota</taxon>
        <taxon>Flavobacteriia</taxon>
        <taxon>Flavobacteriales</taxon>
        <taxon>Flavobacteriaceae</taxon>
        <taxon>Aquimarina</taxon>
    </lineage>
</organism>